<evidence type="ECO:0000313" key="2">
    <source>
        <dbReference type="Proteomes" id="UP000689195"/>
    </source>
</evidence>
<comment type="caution">
    <text evidence="1">The sequence shown here is derived from an EMBL/GenBank/DDBJ whole genome shotgun (WGS) entry which is preliminary data.</text>
</comment>
<dbReference type="OrthoDB" id="293855at2759"/>
<accession>A0A8S1SUM9</accession>
<protein>
    <submittedName>
        <fullName evidence="1">Uncharacterized protein</fullName>
    </submittedName>
</protein>
<name>A0A8S1SUM9_9CILI</name>
<proteinExistence type="predicted"/>
<evidence type="ECO:0000313" key="1">
    <source>
        <dbReference type="EMBL" id="CAD8144625.1"/>
    </source>
</evidence>
<dbReference type="EMBL" id="CAJJDO010000013">
    <property type="protein sequence ID" value="CAD8144625.1"/>
    <property type="molecule type" value="Genomic_DNA"/>
</dbReference>
<organism evidence="1 2">
    <name type="scientific">Paramecium pentaurelia</name>
    <dbReference type="NCBI Taxonomy" id="43138"/>
    <lineage>
        <taxon>Eukaryota</taxon>
        <taxon>Sar</taxon>
        <taxon>Alveolata</taxon>
        <taxon>Ciliophora</taxon>
        <taxon>Intramacronucleata</taxon>
        <taxon>Oligohymenophorea</taxon>
        <taxon>Peniculida</taxon>
        <taxon>Parameciidae</taxon>
        <taxon>Paramecium</taxon>
    </lineage>
</organism>
<dbReference type="AlphaFoldDB" id="A0A8S1SUM9"/>
<dbReference type="Proteomes" id="UP000689195">
    <property type="component" value="Unassembled WGS sequence"/>
</dbReference>
<gene>
    <name evidence="1" type="ORF">PPENT_87.1.T0130318</name>
</gene>
<sequence>MITIQNKIDNSQQPLQRQRLKIDQEVKLNLINSVINDHLPVYQAAKLHKLKYSSAKHIFRNYQRDTNNFFSKQRKQRLMRKCQNIIIDVASGEIKLFEQNNALLTNVKERIINSLNNQIVSILSKLLYQEINNAKSNCCINQKHNLDEQLVNIKKVLNNQYQKMFVNQN</sequence>
<keyword evidence="2" id="KW-1185">Reference proteome</keyword>
<reference evidence="1" key="1">
    <citation type="submission" date="2021-01" db="EMBL/GenBank/DDBJ databases">
        <authorList>
            <consortium name="Genoscope - CEA"/>
            <person name="William W."/>
        </authorList>
    </citation>
    <scope>NUCLEOTIDE SEQUENCE</scope>
</reference>